<dbReference type="RefSeq" id="WP_044433535.1">
    <property type="nucleotide sequence ID" value="NZ_BJYZ01000013.1"/>
</dbReference>
<comment type="caution">
    <text evidence="1">The sequence shown here is derived from an EMBL/GenBank/DDBJ whole genome shotgun (WGS) entry which is preliminary data.</text>
</comment>
<accession>A0A512DRG4</accession>
<dbReference type="AlphaFoldDB" id="A0A512DRG4"/>
<dbReference type="Gene3D" id="3.10.450.50">
    <property type="match status" value="1"/>
</dbReference>
<evidence type="ECO:0008006" key="3">
    <source>
        <dbReference type="Google" id="ProtNLM"/>
    </source>
</evidence>
<dbReference type="Proteomes" id="UP000321523">
    <property type="component" value="Unassembled WGS sequence"/>
</dbReference>
<sequence length="90" mass="10053">MQGAPREFEPFGDTVEELGDWKIRDDYEEGPEDELTFEDELALGGRGADDLIAAFQQMMPKPASNPYRHVGRNDPCPCGSGKKFKRCCGQ</sequence>
<proteinExistence type="predicted"/>
<evidence type="ECO:0000313" key="1">
    <source>
        <dbReference type="EMBL" id="GEO39082.1"/>
    </source>
</evidence>
<reference evidence="1 2" key="1">
    <citation type="submission" date="2019-07" db="EMBL/GenBank/DDBJ databases">
        <title>Whole genome shotgun sequence of Skermanella aerolata NBRC 106429.</title>
        <authorList>
            <person name="Hosoyama A."/>
            <person name="Uohara A."/>
            <person name="Ohji S."/>
            <person name="Ichikawa N."/>
        </authorList>
    </citation>
    <scope>NUCLEOTIDE SEQUENCE [LARGE SCALE GENOMIC DNA]</scope>
    <source>
        <strain evidence="1 2">NBRC 106429</strain>
    </source>
</reference>
<dbReference type="PANTHER" id="PTHR33747">
    <property type="entry name" value="UPF0225 PROTEIN SCO1677"/>
    <property type="match status" value="1"/>
</dbReference>
<dbReference type="InterPro" id="IPR004027">
    <property type="entry name" value="SEC_C_motif"/>
</dbReference>
<keyword evidence="2" id="KW-1185">Reference proteome</keyword>
<dbReference type="EMBL" id="BJYZ01000013">
    <property type="protein sequence ID" value="GEO39082.1"/>
    <property type="molecule type" value="Genomic_DNA"/>
</dbReference>
<protein>
    <recommendedName>
        <fullName evidence="3">Zinc chelation protein SecC</fullName>
    </recommendedName>
</protein>
<evidence type="ECO:0000313" key="2">
    <source>
        <dbReference type="Proteomes" id="UP000321523"/>
    </source>
</evidence>
<dbReference type="Pfam" id="PF02810">
    <property type="entry name" value="SEC-C"/>
    <property type="match status" value="1"/>
</dbReference>
<gene>
    <name evidence="1" type="ORF">SAE02_32300</name>
</gene>
<dbReference type="SUPFAM" id="SSF103642">
    <property type="entry name" value="Sec-C motif"/>
    <property type="match status" value="1"/>
</dbReference>
<organism evidence="1 2">
    <name type="scientific">Skermanella aerolata</name>
    <dbReference type="NCBI Taxonomy" id="393310"/>
    <lineage>
        <taxon>Bacteria</taxon>
        <taxon>Pseudomonadati</taxon>
        <taxon>Pseudomonadota</taxon>
        <taxon>Alphaproteobacteria</taxon>
        <taxon>Rhodospirillales</taxon>
        <taxon>Azospirillaceae</taxon>
        <taxon>Skermanella</taxon>
    </lineage>
</organism>
<name>A0A512DRG4_9PROT</name>
<dbReference type="PANTHER" id="PTHR33747:SF1">
    <property type="entry name" value="ADENYLATE CYCLASE-ASSOCIATED CAP C-TERMINAL DOMAIN-CONTAINING PROTEIN"/>
    <property type="match status" value="1"/>
</dbReference>